<name>A0A5J9WP36_9POAL</name>
<organism evidence="3 4">
    <name type="scientific">Eragrostis curvula</name>
    <name type="common">weeping love grass</name>
    <dbReference type="NCBI Taxonomy" id="38414"/>
    <lineage>
        <taxon>Eukaryota</taxon>
        <taxon>Viridiplantae</taxon>
        <taxon>Streptophyta</taxon>
        <taxon>Embryophyta</taxon>
        <taxon>Tracheophyta</taxon>
        <taxon>Spermatophyta</taxon>
        <taxon>Magnoliopsida</taxon>
        <taxon>Liliopsida</taxon>
        <taxon>Poales</taxon>
        <taxon>Poaceae</taxon>
        <taxon>PACMAD clade</taxon>
        <taxon>Chloridoideae</taxon>
        <taxon>Eragrostideae</taxon>
        <taxon>Eragrostidinae</taxon>
        <taxon>Eragrostis</taxon>
    </lineage>
</organism>
<gene>
    <name evidence="3" type="ORF">EJB05_01885</name>
</gene>
<dbReference type="PANTHER" id="PTHR33825">
    <property type="entry name" value="CHITINASE-LIKE PROTEIN"/>
    <property type="match status" value="1"/>
</dbReference>
<dbReference type="Gramene" id="TVU50512">
    <property type="protein sequence ID" value="TVU50512"/>
    <property type="gene ID" value="EJB05_01885"/>
</dbReference>
<comment type="caution">
    <text evidence="3">The sequence shown here is derived from an EMBL/GenBank/DDBJ whole genome shotgun (WGS) entry which is preliminary data.</text>
</comment>
<dbReference type="PANTHER" id="PTHR33825:SF14">
    <property type="entry name" value="CHITINASE-LIKE PROTEIN"/>
    <property type="match status" value="1"/>
</dbReference>
<evidence type="ECO:0000313" key="3">
    <source>
        <dbReference type="EMBL" id="TVU50512.1"/>
    </source>
</evidence>
<dbReference type="OrthoDB" id="1923031at2759"/>
<evidence type="ECO:0000256" key="1">
    <source>
        <dbReference type="SAM" id="MobiDB-lite"/>
    </source>
</evidence>
<keyword evidence="2" id="KW-0812">Transmembrane</keyword>
<dbReference type="AlphaFoldDB" id="A0A5J9WP36"/>
<reference evidence="3 4" key="1">
    <citation type="journal article" date="2019" name="Sci. Rep.">
        <title>A high-quality genome of Eragrostis curvula grass provides insights into Poaceae evolution and supports new strategies to enhance forage quality.</title>
        <authorList>
            <person name="Carballo J."/>
            <person name="Santos B.A.C.M."/>
            <person name="Zappacosta D."/>
            <person name="Garbus I."/>
            <person name="Selva J.P."/>
            <person name="Gallo C.A."/>
            <person name="Diaz A."/>
            <person name="Albertini E."/>
            <person name="Caccamo M."/>
            <person name="Echenique V."/>
        </authorList>
    </citation>
    <scope>NUCLEOTIDE SEQUENCE [LARGE SCALE GENOMIC DNA]</scope>
    <source>
        <strain evidence="4">cv. Victoria</strain>
        <tissue evidence="3">Leaf</tissue>
    </source>
</reference>
<feature type="compositionally biased region" description="Pro residues" evidence="1">
    <location>
        <begin position="43"/>
        <end position="53"/>
    </location>
</feature>
<sequence length="235" mass="24642">MAAHQQHHGLLRPPPPPCRCPLGPASVSVLTPRRSRALQASIRPPPPPSPRPPLPKKRAAAAGLVEEYSVAVDEEAGAEDIEEEHSEYVASVGAGLPSYLRTARAGPSGDPVFFLLTAVAVTTSVVFTGMAAVAIPTMLAMRRAANSFCMLADAALEEFPSTMAAVRLSGMEISDLTLELSDLSHEIADGVNKSAKVAEAVEAGIGQMGSIARQQAMSMIKERANLQTIPSAGDR</sequence>
<feature type="compositionally biased region" description="Basic residues" evidence="1">
    <location>
        <begin position="1"/>
        <end position="10"/>
    </location>
</feature>
<feature type="region of interest" description="Disordered" evidence="1">
    <location>
        <begin position="1"/>
        <end position="58"/>
    </location>
</feature>
<protein>
    <submittedName>
        <fullName evidence="3">Uncharacterized protein</fullName>
    </submittedName>
</protein>
<evidence type="ECO:0000256" key="2">
    <source>
        <dbReference type="SAM" id="Phobius"/>
    </source>
</evidence>
<accession>A0A5J9WP36</accession>
<keyword evidence="2" id="KW-1133">Transmembrane helix</keyword>
<keyword evidence="4" id="KW-1185">Reference proteome</keyword>
<feature type="non-terminal residue" evidence="3">
    <location>
        <position position="1"/>
    </location>
</feature>
<dbReference type="EMBL" id="RWGY01000002">
    <property type="protein sequence ID" value="TVU50512.1"/>
    <property type="molecule type" value="Genomic_DNA"/>
</dbReference>
<proteinExistence type="predicted"/>
<keyword evidence="2" id="KW-0472">Membrane</keyword>
<evidence type="ECO:0000313" key="4">
    <source>
        <dbReference type="Proteomes" id="UP000324897"/>
    </source>
</evidence>
<feature type="transmembrane region" description="Helical" evidence="2">
    <location>
        <begin position="112"/>
        <end position="135"/>
    </location>
</feature>
<dbReference type="Proteomes" id="UP000324897">
    <property type="component" value="Chromosome 6"/>
</dbReference>